<protein>
    <submittedName>
        <fullName evidence="2">Indole diterpene prenyltransferase ltmF</fullName>
    </submittedName>
</protein>
<dbReference type="EMBL" id="CP058937">
    <property type="protein sequence ID" value="QLI73570.1"/>
    <property type="molecule type" value="Genomic_DNA"/>
</dbReference>
<dbReference type="RefSeq" id="XP_014541495.2">
    <property type="nucleotide sequence ID" value="XM_014686009.2"/>
</dbReference>
<dbReference type="SFLD" id="SFLDS00036">
    <property type="entry name" value="Aromatic_Prenyltransferase"/>
    <property type="match status" value="1"/>
</dbReference>
<keyword evidence="1 2" id="KW-0808">Transferase</keyword>
<sequence length="421" mass="47094">MANQASMTNLDLRYWMRHSVPPLLALLRAAGSYSEADQGKHIQFLCDHVLPNFGPRPTDDSSSKSWFTQSGFPMDLSLNLNAGQPKVRYAWEFIGPNGPEDGDMYAIGALRKCLASLSTELGFSTQWADALLDALAPTSEEATTTQQNIQQWQASLLPPGVEPKAGARLPFAAVAFGLDGPRTDTKLYISPQIKEMGSVKSMNETIWNVARHLEPPISQNAITAVSEFLLERPGPPCMDLLCVDLVKEQDLHRARFKIYIHTTSNSFNTVQQCITLGGRRQDEVTLKSLEVLRSIWHLLLQEKEEVTNDYEKPVNDPAMLVMKLFFCIEITPGQDLPDVKLQVPIFNYLKSDSETIENLEKIFQKCGQEWAVNGKYKEAFELAFGDPSTDREVPIHGHTSFSCTASGVYQTLYFSVPRCLE</sequence>
<organism evidence="2 3">
    <name type="scientific">Metarhizium brunneum</name>
    <dbReference type="NCBI Taxonomy" id="500148"/>
    <lineage>
        <taxon>Eukaryota</taxon>
        <taxon>Fungi</taxon>
        <taxon>Dikarya</taxon>
        <taxon>Ascomycota</taxon>
        <taxon>Pezizomycotina</taxon>
        <taxon>Sordariomycetes</taxon>
        <taxon>Hypocreomycetidae</taxon>
        <taxon>Hypocreales</taxon>
        <taxon>Clavicipitaceae</taxon>
        <taxon>Metarhizium</taxon>
    </lineage>
</organism>
<accession>A0A7D5V324</accession>
<dbReference type="Proteomes" id="UP000510686">
    <property type="component" value="Chromosome 6"/>
</dbReference>
<dbReference type="OrthoDB" id="5392033at2759"/>
<dbReference type="AlphaFoldDB" id="A0A7D5V324"/>
<dbReference type="NCBIfam" id="TIGR03429">
    <property type="entry name" value="arom_pren_DMATS"/>
    <property type="match status" value="1"/>
</dbReference>
<keyword evidence="3" id="KW-1185">Reference proteome</keyword>
<dbReference type="PANTHER" id="PTHR40627:SF5">
    <property type="entry name" value="INDOLE PRENYLTRANSFERASE TDIB"/>
    <property type="match status" value="1"/>
</dbReference>
<dbReference type="Pfam" id="PF11991">
    <property type="entry name" value="Trp_DMAT"/>
    <property type="match status" value="1"/>
</dbReference>
<dbReference type="GO" id="GO:0009820">
    <property type="term" value="P:alkaloid metabolic process"/>
    <property type="evidence" value="ECO:0007669"/>
    <property type="project" value="InterPro"/>
</dbReference>
<dbReference type="CDD" id="cd13929">
    <property type="entry name" value="PT-DMATS_CymD"/>
    <property type="match status" value="1"/>
</dbReference>
<dbReference type="SFLD" id="SFLDG01162">
    <property type="entry name" value="I"/>
    <property type="match status" value="1"/>
</dbReference>
<evidence type="ECO:0000256" key="1">
    <source>
        <dbReference type="ARBA" id="ARBA00022679"/>
    </source>
</evidence>
<dbReference type="InterPro" id="IPR017795">
    <property type="entry name" value="ABBA_NscD-like"/>
</dbReference>
<evidence type="ECO:0000313" key="2">
    <source>
        <dbReference type="EMBL" id="QLI73570.1"/>
    </source>
</evidence>
<proteinExistence type="predicted"/>
<dbReference type="GeneID" id="26245745"/>
<dbReference type="GO" id="GO:0016765">
    <property type="term" value="F:transferase activity, transferring alkyl or aryl (other than methyl) groups"/>
    <property type="evidence" value="ECO:0007669"/>
    <property type="project" value="InterPro"/>
</dbReference>
<gene>
    <name evidence="2" type="primary">ltmF_1</name>
    <name evidence="2" type="ORF">G6M90_00g105060</name>
</gene>
<name>A0A7D5V324_9HYPO</name>
<reference evidence="2 3" key="1">
    <citation type="submission" date="2020-07" db="EMBL/GenBank/DDBJ databases">
        <title>Telomere length de novo assembly of all 7 chromosomes of the fungus, Metarhizium brunneum, using a novel assembly pipeline.</title>
        <authorList>
            <person name="Saud z."/>
            <person name="Kortsinoglou A."/>
            <person name="Kouvelis V.N."/>
            <person name="Butt T.M."/>
        </authorList>
    </citation>
    <scope>NUCLEOTIDE SEQUENCE [LARGE SCALE GENOMIC DNA]</scope>
    <source>
        <strain evidence="2 3">4556</strain>
    </source>
</reference>
<dbReference type="PANTHER" id="PTHR40627">
    <property type="entry name" value="INDOLE PRENYLTRANSFERASE TDIB-RELATED"/>
    <property type="match status" value="1"/>
</dbReference>
<dbReference type="KEGG" id="mbrn:26245745"/>
<dbReference type="InterPro" id="IPR033964">
    <property type="entry name" value="ABBA"/>
</dbReference>
<evidence type="ECO:0000313" key="3">
    <source>
        <dbReference type="Proteomes" id="UP000510686"/>
    </source>
</evidence>